<dbReference type="GO" id="GO:0046872">
    <property type="term" value="F:metal ion binding"/>
    <property type="evidence" value="ECO:0007669"/>
    <property type="project" value="UniProtKB-KW"/>
</dbReference>
<dbReference type="Gene3D" id="3.40.630.10">
    <property type="entry name" value="Zn peptidases"/>
    <property type="match status" value="1"/>
</dbReference>
<evidence type="ECO:0000256" key="2">
    <source>
        <dbReference type="ARBA" id="ARBA00022723"/>
    </source>
</evidence>
<dbReference type="AlphaFoldDB" id="A0A7T0C0F5"/>
<dbReference type="InterPro" id="IPR055438">
    <property type="entry name" value="AstE_AspA_cat"/>
</dbReference>
<comment type="cofactor">
    <cofactor evidence="1">
        <name>Zn(2+)</name>
        <dbReference type="ChEBI" id="CHEBI:29105"/>
    </cofactor>
</comment>
<keyword evidence="4" id="KW-0862">Zinc</keyword>
<evidence type="ECO:0000256" key="3">
    <source>
        <dbReference type="ARBA" id="ARBA00022801"/>
    </source>
</evidence>
<protein>
    <submittedName>
        <fullName evidence="6">Succinylglutamate desuccinylase</fullName>
    </submittedName>
</protein>
<keyword evidence="3" id="KW-0378">Hydrolase</keyword>
<evidence type="ECO:0000256" key="4">
    <source>
        <dbReference type="ARBA" id="ARBA00022833"/>
    </source>
</evidence>
<dbReference type="InterPro" id="IPR043795">
    <property type="entry name" value="N-alpha-Ac-DABA-like"/>
</dbReference>
<dbReference type="PANTHER" id="PTHR37326:SF2">
    <property type="entry name" value="SUCCINYLGLUTAMATE DESUCCINYLASE_ASPARTOACYLASE FAMILY PROTEIN"/>
    <property type="match status" value="1"/>
</dbReference>
<dbReference type="EMBL" id="CP048620">
    <property type="protein sequence ID" value="QPJ64217.1"/>
    <property type="molecule type" value="Genomic_DNA"/>
</dbReference>
<dbReference type="Proteomes" id="UP000594464">
    <property type="component" value="Chromosome"/>
</dbReference>
<dbReference type="GO" id="GO:0016788">
    <property type="term" value="F:hydrolase activity, acting on ester bonds"/>
    <property type="evidence" value="ECO:0007669"/>
    <property type="project" value="InterPro"/>
</dbReference>
<dbReference type="SUPFAM" id="SSF53187">
    <property type="entry name" value="Zn-dependent exopeptidases"/>
    <property type="match status" value="1"/>
</dbReference>
<dbReference type="GO" id="GO:0016811">
    <property type="term" value="F:hydrolase activity, acting on carbon-nitrogen (but not peptide) bonds, in linear amides"/>
    <property type="evidence" value="ECO:0007669"/>
    <property type="project" value="InterPro"/>
</dbReference>
<dbReference type="Pfam" id="PF24827">
    <property type="entry name" value="AstE_AspA_cat"/>
    <property type="match status" value="1"/>
</dbReference>
<dbReference type="KEGG" id="nva:G3M78_01895"/>
<dbReference type="PIRSF" id="PIRSF039012">
    <property type="entry name" value="ASP"/>
    <property type="match status" value="1"/>
</dbReference>
<proteinExistence type="predicted"/>
<feature type="domain" description="Succinylglutamate desuccinylase/Aspartoacylase catalytic" evidence="5">
    <location>
        <begin position="46"/>
        <end position="225"/>
    </location>
</feature>
<gene>
    <name evidence="6" type="ORF">G3M78_01895</name>
</gene>
<evidence type="ECO:0000259" key="5">
    <source>
        <dbReference type="Pfam" id="PF24827"/>
    </source>
</evidence>
<accession>A0A7T0C0F5</accession>
<dbReference type="InterPro" id="IPR053138">
    <property type="entry name" value="N-alpha-Ac-DABA_deacetylase"/>
</dbReference>
<evidence type="ECO:0000256" key="1">
    <source>
        <dbReference type="ARBA" id="ARBA00001947"/>
    </source>
</evidence>
<keyword evidence="2" id="KW-0479">Metal-binding</keyword>
<sequence>MKSEFKIGGVVVKKGESCKIDIPVAKLYDGTDVSISVEVIRGKKDGPVLFISAAIHGDEINGTEIVCRILKSKSLKKMKGTLIAVPVVNIFGFNMLSRYLPDRRDLNRSFPGSPKGSLASRLAHIFMKEIVKKSTHGIDLHTGAIHRTNIAQIRACMTDTETKGLAFDFGVPVVLNSDLRDGSLREAARRRNIPMLLFEGGEALRFDEQIIQIGVHGCLSVMRSIGMLPRKKNPVRREVFVSWGTQWLRAPASGLIRTFKDAGSYVKEGDLLGVVTDHFGDIKGEIIAPFEGIIIGQLKLPLVNGGDALYHIASFHNTKKVQKSIEQIEDIY</sequence>
<dbReference type="CDD" id="cd06251">
    <property type="entry name" value="M14_ASTE_ASPA-like"/>
    <property type="match status" value="1"/>
</dbReference>
<dbReference type="PANTHER" id="PTHR37326">
    <property type="entry name" value="BLL3975 PROTEIN"/>
    <property type="match status" value="1"/>
</dbReference>
<reference evidence="7" key="1">
    <citation type="submission" date="2020-02" db="EMBL/GenBank/DDBJ databases">
        <title>Genomic and physiological characterization of two novel Nitrospinaceae genera.</title>
        <authorList>
            <person name="Mueller A.J."/>
            <person name="Jung M.-Y."/>
            <person name="Strachan C.R."/>
            <person name="Herbold C.W."/>
            <person name="Kirkegaard R.H."/>
            <person name="Daims H."/>
        </authorList>
    </citation>
    <scope>NUCLEOTIDE SEQUENCE [LARGE SCALE GENOMIC DNA]</scope>
</reference>
<evidence type="ECO:0000313" key="7">
    <source>
        <dbReference type="Proteomes" id="UP000594464"/>
    </source>
</evidence>
<name>A0A7T0C0F5_9BACT</name>
<evidence type="ECO:0000313" key="6">
    <source>
        <dbReference type="EMBL" id="QPJ64217.1"/>
    </source>
</evidence>
<organism evidence="6 7">
    <name type="scientific">Candidatus Nitrohelix vancouverensis</name>
    <dbReference type="NCBI Taxonomy" id="2705534"/>
    <lineage>
        <taxon>Bacteria</taxon>
        <taxon>Pseudomonadati</taxon>
        <taxon>Nitrospinota/Tectimicrobiota group</taxon>
        <taxon>Nitrospinota</taxon>
        <taxon>Nitrospinia</taxon>
        <taxon>Nitrospinales</taxon>
        <taxon>Nitrospinaceae</taxon>
        <taxon>Candidatus Nitrohelix</taxon>
    </lineage>
</organism>